<evidence type="ECO:0000313" key="2">
    <source>
        <dbReference type="EMBL" id="MBM3275974.1"/>
    </source>
</evidence>
<feature type="compositionally biased region" description="Acidic residues" evidence="1">
    <location>
        <begin position="116"/>
        <end position="138"/>
    </location>
</feature>
<evidence type="ECO:0000256" key="1">
    <source>
        <dbReference type="SAM" id="MobiDB-lite"/>
    </source>
</evidence>
<protein>
    <submittedName>
        <fullName evidence="2">Uncharacterized protein</fullName>
    </submittedName>
</protein>
<feature type="region of interest" description="Disordered" evidence="1">
    <location>
        <begin position="114"/>
        <end position="138"/>
    </location>
</feature>
<gene>
    <name evidence="2" type="ORF">FJZ00_12540</name>
</gene>
<dbReference type="AlphaFoldDB" id="A0A938BPB7"/>
<reference evidence="2 3" key="1">
    <citation type="submission" date="2019-03" db="EMBL/GenBank/DDBJ databases">
        <title>Lake Tanganyika Metagenome-Assembled Genomes (MAGs).</title>
        <authorList>
            <person name="Tran P."/>
        </authorList>
    </citation>
    <scope>NUCLEOTIDE SEQUENCE [LARGE SCALE GENOMIC DNA]</scope>
    <source>
        <strain evidence="2">K_DeepCast_65m_m2_236</strain>
    </source>
</reference>
<evidence type="ECO:0000313" key="3">
    <source>
        <dbReference type="Proteomes" id="UP000703893"/>
    </source>
</evidence>
<dbReference type="EMBL" id="VGJX01000803">
    <property type="protein sequence ID" value="MBM3275974.1"/>
    <property type="molecule type" value="Genomic_DNA"/>
</dbReference>
<accession>A0A938BPB7</accession>
<organism evidence="2 3">
    <name type="scientific">Candidatus Tanganyikabacteria bacterium</name>
    <dbReference type="NCBI Taxonomy" id="2961651"/>
    <lineage>
        <taxon>Bacteria</taxon>
        <taxon>Bacillati</taxon>
        <taxon>Candidatus Sericytochromatia</taxon>
        <taxon>Candidatus Tanganyikabacteria</taxon>
    </lineage>
</organism>
<comment type="caution">
    <text evidence="2">The sequence shown here is derived from an EMBL/GenBank/DDBJ whole genome shotgun (WGS) entry which is preliminary data.</text>
</comment>
<proteinExistence type="predicted"/>
<dbReference type="Proteomes" id="UP000703893">
    <property type="component" value="Unassembled WGS sequence"/>
</dbReference>
<name>A0A938BPB7_9BACT</name>
<sequence length="138" mass="14696">MAPGSGRLRQRRAFLPRGAPVRCAWKPFLAGVPVEERAKVVAILPGKPGSPPSSALVGNPVAGPTPDGRIFCWQVDNAATPEQSFFLYLTEPPTTVVFGKAEAGPQFQLELREIVASDEGEYGDDEDSEAPEDSEGSS</sequence>